<sequence length="234" mass="25334">MAAQQNKQEQPVQPSVCLRLQYPAPLPIFVCAAVSRTWRSTVDAGGLCQAGAGGLLSFIYPTLQLLRHGVRLFGDQDLQSKVGLLIDYVGDQDLILDSCVGLNCAIYVSSEVCSWDSGAVDLVKGLICFLSSCEAQCALLPPFYLCEIDGNGHVLAGVEIDVPGDGLIGLFAYEITRIFAMALVLDMVCSWDSGAVDLIKGLICFLSYCEGFLFYGWCQQSAHLLVHRPVFALL</sequence>
<name>M7YTJ0_TRIUA</name>
<protein>
    <recommendedName>
        <fullName evidence="2">F-box domain-containing protein</fullName>
    </recommendedName>
</protein>
<accession>M7YTJ0</accession>
<reference evidence="1" key="1">
    <citation type="journal article" date="2013" name="Nature">
        <title>Draft genome of the wheat A-genome progenitor Triticum urartu.</title>
        <authorList>
            <person name="Ling H.Q."/>
            <person name="Zhao S."/>
            <person name="Liu D."/>
            <person name="Wang J."/>
            <person name="Sun H."/>
            <person name="Zhang C."/>
            <person name="Fan H."/>
            <person name="Li D."/>
            <person name="Dong L."/>
            <person name="Tao Y."/>
            <person name="Gao C."/>
            <person name="Wu H."/>
            <person name="Li Y."/>
            <person name="Cui Y."/>
            <person name="Guo X."/>
            <person name="Zheng S."/>
            <person name="Wang B."/>
            <person name="Yu K."/>
            <person name="Liang Q."/>
            <person name="Yang W."/>
            <person name="Lou X."/>
            <person name="Chen J."/>
            <person name="Feng M."/>
            <person name="Jian J."/>
            <person name="Zhang X."/>
            <person name="Luo G."/>
            <person name="Jiang Y."/>
            <person name="Liu J."/>
            <person name="Wang Z."/>
            <person name="Sha Y."/>
            <person name="Zhang B."/>
            <person name="Wu H."/>
            <person name="Tang D."/>
            <person name="Shen Q."/>
            <person name="Xue P."/>
            <person name="Zou S."/>
            <person name="Wang X."/>
            <person name="Liu X."/>
            <person name="Wang F."/>
            <person name="Yang Y."/>
            <person name="An X."/>
            <person name="Dong Z."/>
            <person name="Zhang K."/>
            <person name="Zhang X."/>
            <person name="Luo M.C."/>
            <person name="Dvorak J."/>
            <person name="Tong Y."/>
            <person name="Wang J."/>
            <person name="Yang H."/>
            <person name="Li Z."/>
            <person name="Wang D."/>
            <person name="Zhang A."/>
            <person name="Wang J."/>
        </authorList>
    </citation>
    <scope>NUCLEOTIDE SEQUENCE</scope>
</reference>
<dbReference type="EMBL" id="KD231797">
    <property type="protein sequence ID" value="EMS50431.1"/>
    <property type="molecule type" value="Genomic_DNA"/>
</dbReference>
<evidence type="ECO:0008006" key="2">
    <source>
        <dbReference type="Google" id="ProtNLM"/>
    </source>
</evidence>
<dbReference type="AlphaFoldDB" id="M7YTJ0"/>
<organism evidence="1">
    <name type="scientific">Triticum urartu</name>
    <name type="common">Red wild einkorn</name>
    <name type="synonym">Crithodium urartu</name>
    <dbReference type="NCBI Taxonomy" id="4572"/>
    <lineage>
        <taxon>Eukaryota</taxon>
        <taxon>Viridiplantae</taxon>
        <taxon>Streptophyta</taxon>
        <taxon>Embryophyta</taxon>
        <taxon>Tracheophyta</taxon>
        <taxon>Spermatophyta</taxon>
        <taxon>Magnoliopsida</taxon>
        <taxon>Liliopsida</taxon>
        <taxon>Poales</taxon>
        <taxon>Poaceae</taxon>
        <taxon>BOP clade</taxon>
        <taxon>Pooideae</taxon>
        <taxon>Triticodae</taxon>
        <taxon>Triticeae</taxon>
        <taxon>Triticinae</taxon>
        <taxon>Triticum</taxon>
    </lineage>
</organism>
<proteinExistence type="predicted"/>
<gene>
    <name evidence="1" type="ORF">TRIUR3_24123</name>
</gene>
<evidence type="ECO:0000313" key="1">
    <source>
        <dbReference type="EMBL" id="EMS50431.1"/>
    </source>
</evidence>